<dbReference type="InterPro" id="IPR041726">
    <property type="entry name" value="ACAD10_11_N"/>
</dbReference>
<protein>
    <submittedName>
        <fullName evidence="2">Phosphotransferase family protein</fullName>
    </submittedName>
</protein>
<dbReference type="Gene3D" id="3.90.1200.10">
    <property type="match status" value="1"/>
</dbReference>
<dbReference type="InterPro" id="IPR052898">
    <property type="entry name" value="ACAD10-like"/>
</dbReference>
<proteinExistence type="predicted"/>
<dbReference type="Pfam" id="PF01636">
    <property type="entry name" value="APH"/>
    <property type="match status" value="1"/>
</dbReference>
<evidence type="ECO:0000313" key="2">
    <source>
        <dbReference type="EMBL" id="MBF4761870.1"/>
    </source>
</evidence>
<organism evidence="2 3">
    <name type="scientific">Nocardioides islandensis</name>
    <dbReference type="NCBI Taxonomy" id="433663"/>
    <lineage>
        <taxon>Bacteria</taxon>
        <taxon>Bacillati</taxon>
        <taxon>Actinomycetota</taxon>
        <taxon>Actinomycetes</taxon>
        <taxon>Propionibacteriales</taxon>
        <taxon>Nocardioidaceae</taxon>
        <taxon>Nocardioides</taxon>
    </lineage>
</organism>
<dbReference type="Proteomes" id="UP000640489">
    <property type="component" value="Unassembled WGS sequence"/>
</dbReference>
<dbReference type="InterPro" id="IPR002575">
    <property type="entry name" value="Aminoglycoside_PTrfase"/>
</dbReference>
<dbReference type="PANTHER" id="PTHR47829">
    <property type="entry name" value="HYDROLASE, PUTATIVE (AFU_ORTHOLOGUE AFUA_1G12880)-RELATED"/>
    <property type="match status" value="1"/>
</dbReference>
<dbReference type="RefSeq" id="WP_194705051.1">
    <property type="nucleotide sequence ID" value="NZ_JADKPN010000001.1"/>
</dbReference>
<gene>
    <name evidence="2" type="ORF">ISU07_01915</name>
</gene>
<evidence type="ECO:0000259" key="1">
    <source>
        <dbReference type="Pfam" id="PF01636"/>
    </source>
</evidence>
<dbReference type="Gene3D" id="3.30.200.20">
    <property type="entry name" value="Phosphorylase Kinase, domain 1"/>
    <property type="match status" value="1"/>
</dbReference>
<keyword evidence="3" id="KW-1185">Reference proteome</keyword>
<feature type="domain" description="Aminoglycoside phosphotransferase" evidence="1">
    <location>
        <begin position="39"/>
        <end position="278"/>
    </location>
</feature>
<sequence>MSTRDESRPVRDEDAFDVEAVAAWLREHAPGYELPGTPEVRQFPGGASNLTYLLSYPGRDLILRRPPVGAKAKSAHDMGREHDIQAALAPVFPYVATMVGLCRDESVIGSDFYVMERLEGTIPRRHLGFDSTPDQTSELCGRAWDVLAELHAVDVDAISALAALNRGEGYVRRQVTGWTDRLARARTDDLGDWSPVTGWLDEHQPADVRQCLIHNDYRFDNLVLSGTEPREVTGVLDWEMATVGDPLMDLGGALAYWVQADDDEWFRQFCRQPSDAPGMWTRREIVERYADRSGLTVTPEQWRFYEVFGIFRLAVIAQQIWYRYAMGQTHNEAYAVFGPAVGYLEQRCRRLVAAHGVS</sequence>
<dbReference type="CDD" id="cd05154">
    <property type="entry name" value="ACAD10_11_N-like"/>
    <property type="match status" value="1"/>
</dbReference>
<dbReference type="SUPFAM" id="SSF56112">
    <property type="entry name" value="Protein kinase-like (PK-like)"/>
    <property type="match status" value="1"/>
</dbReference>
<reference evidence="2" key="1">
    <citation type="submission" date="2020-11" db="EMBL/GenBank/DDBJ databases">
        <title>Nocardioides sp. nov., isolated from Soil of Cynanchum wilfordii Hemsley rhizosphere.</title>
        <authorList>
            <person name="Lee J.-S."/>
            <person name="Suh M.K."/>
            <person name="Kim J.-S."/>
        </authorList>
    </citation>
    <scope>NUCLEOTIDE SEQUENCE</scope>
    <source>
        <strain evidence="2">KCTC 19275</strain>
    </source>
</reference>
<comment type="caution">
    <text evidence="2">The sequence shown here is derived from an EMBL/GenBank/DDBJ whole genome shotgun (WGS) entry which is preliminary data.</text>
</comment>
<dbReference type="EMBL" id="JADKPN010000001">
    <property type="protein sequence ID" value="MBF4761870.1"/>
    <property type="molecule type" value="Genomic_DNA"/>
</dbReference>
<dbReference type="InterPro" id="IPR011009">
    <property type="entry name" value="Kinase-like_dom_sf"/>
</dbReference>
<name>A0A930VBN1_9ACTN</name>
<accession>A0A930VBN1</accession>
<evidence type="ECO:0000313" key="3">
    <source>
        <dbReference type="Proteomes" id="UP000640489"/>
    </source>
</evidence>
<dbReference type="PANTHER" id="PTHR47829:SF1">
    <property type="entry name" value="HAD FAMILY PHOSPHATASE"/>
    <property type="match status" value="1"/>
</dbReference>
<dbReference type="AlphaFoldDB" id="A0A930VBN1"/>